<feature type="domain" description="F-box/LRR-repeat protein 15/At3g58940/PEG3-like LRR" evidence="3">
    <location>
        <begin position="165"/>
        <end position="389"/>
    </location>
</feature>
<evidence type="ECO:0000313" key="5">
    <source>
        <dbReference type="Proteomes" id="UP001231189"/>
    </source>
</evidence>
<name>A0AAD8SQZ3_LOLMU</name>
<keyword evidence="5" id="KW-1185">Reference proteome</keyword>
<evidence type="ECO:0000259" key="2">
    <source>
        <dbReference type="Pfam" id="PF08387"/>
    </source>
</evidence>
<dbReference type="PANTHER" id="PTHR32141:SF41">
    <property type="entry name" value="OS04G0208600 PROTEIN"/>
    <property type="match status" value="1"/>
</dbReference>
<feature type="domain" description="F-box" evidence="1">
    <location>
        <begin position="67"/>
        <end position="104"/>
    </location>
</feature>
<protein>
    <recommendedName>
        <fullName evidence="6">F-box domain-containing protein</fullName>
    </recommendedName>
</protein>
<sequence>MGSPAPPVPMDRVTEALLRVRGEDPQDQEALVGRILGYIHVVLPDPPVSRRATLRAFLPNDGVDRVSALPYALLRDIVSRLPDKDAARTAVLATRWRELWRRAPLVLVDSHFLAPAAASASTGEVARTEARRVTANVSRVLAAHPGPFRCVHLTCSYLGEFPSLLARWLQTLAVKGVQDLVLVNRPFPLALELPTALFGMRALTRLYLGLFKFPDTAGLPRTVNFPNLRELGLCSVVIFSKDMDFVLTRSPALEILCIQASLLTERLRIISRSLRCVQVVVATDLDILLAYAPHLERLIVWSVMAKERSNMRIKIAPAPALSIFGYLEPEFHTLEVGNTVIKAETRASPTTMVPTVKILGLRVRFGIGDDVKLLPAFLRCFPAVERLHIESKKTAEPTGKLNLEFWKEAGAIECIQSHIKLMMFHNFHGDQSELSFLQFILENAPMLTKLVIVYPKRTFTSVTEANSKLEPLFSAKWASTCCSLLLTEGAYAEGEEPLELQSFKRGSNFSVRDPFAFIVRV</sequence>
<dbReference type="InterPro" id="IPR055302">
    <property type="entry name" value="F-box_dom-containing"/>
</dbReference>
<dbReference type="Proteomes" id="UP001231189">
    <property type="component" value="Unassembled WGS sequence"/>
</dbReference>
<dbReference type="EMBL" id="JAUUTY010000003">
    <property type="protein sequence ID" value="KAK1661881.1"/>
    <property type="molecule type" value="Genomic_DNA"/>
</dbReference>
<comment type="caution">
    <text evidence="4">The sequence shown here is derived from an EMBL/GenBank/DDBJ whole genome shotgun (WGS) entry which is preliminary data.</text>
</comment>
<evidence type="ECO:0000259" key="3">
    <source>
        <dbReference type="Pfam" id="PF24758"/>
    </source>
</evidence>
<organism evidence="4 5">
    <name type="scientific">Lolium multiflorum</name>
    <name type="common">Italian ryegrass</name>
    <name type="synonym">Lolium perenne subsp. multiflorum</name>
    <dbReference type="NCBI Taxonomy" id="4521"/>
    <lineage>
        <taxon>Eukaryota</taxon>
        <taxon>Viridiplantae</taxon>
        <taxon>Streptophyta</taxon>
        <taxon>Embryophyta</taxon>
        <taxon>Tracheophyta</taxon>
        <taxon>Spermatophyta</taxon>
        <taxon>Magnoliopsida</taxon>
        <taxon>Liliopsida</taxon>
        <taxon>Poales</taxon>
        <taxon>Poaceae</taxon>
        <taxon>BOP clade</taxon>
        <taxon>Pooideae</taxon>
        <taxon>Poodae</taxon>
        <taxon>Poeae</taxon>
        <taxon>Poeae Chloroplast Group 2 (Poeae type)</taxon>
        <taxon>Loliodinae</taxon>
        <taxon>Loliinae</taxon>
        <taxon>Lolium</taxon>
    </lineage>
</organism>
<reference evidence="4" key="1">
    <citation type="submission" date="2023-07" db="EMBL/GenBank/DDBJ databases">
        <title>A chromosome-level genome assembly of Lolium multiflorum.</title>
        <authorList>
            <person name="Chen Y."/>
            <person name="Copetti D."/>
            <person name="Kolliker R."/>
            <person name="Studer B."/>
        </authorList>
    </citation>
    <scope>NUCLEOTIDE SEQUENCE</scope>
    <source>
        <strain evidence="4">02402/16</strain>
        <tissue evidence="4">Leaf</tissue>
    </source>
</reference>
<accession>A0AAD8SQZ3</accession>
<dbReference type="Pfam" id="PF24758">
    <property type="entry name" value="LRR_At5g56370"/>
    <property type="match status" value="1"/>
</dbReference>
<dbReference type="InterPro" id="IPR055411">
    <property type="entry name" value="LRR_FXL15/At3g58940/PEG3-like"/>
</dbReference>
<dbReference type="PANTHER" id="PTHR32141">
    <property type="match status" value="1"/>
</dbReference>
<dbReference type="Pfam" id="PF00646">
    <property type="entry name" value="F-box"/>
    <property type="match status" value="1"/>
</dbReference>
<dbReference type="AlphaFoldDB" id="A0AAD8SQZ3"/>
<dbReference type="InterPro" id="IPR001810">
    <property type="entry name" value="F-box_dom"/>
</dbReference>
<dbReference type="SUPFAM" id="SSF52047">
    <property type="entry name" value="RNI-like"/>
    <property type="match status" value="1"/>
</dbReference>
<dbReference type="Pfam" id="PF08387">
    <property type="entry name" value="FBD"/>
    <property type="match status" value="1"/>
</dbReference>
<evidence type="ECO:0000313" key="4">
    <source>
        <dbReference type="EMBL" id="KAK1661881.1"/>
    </source>
</evidence>
<dbReference type="InterPro" id="IPR036047">
    <property type="entry name" value="F-box-like_dom_sf"/>
</dbReference>
<dbReference type="InterPro" id="IPR006566">
    <property type="entry name" value="FBD"/>
</dbReference>
<evidence type="ECO:0008006" key="6">
    <source>
        <dbReference type="Google" id="ProtNLM"/>
    </source>
</evidence>
<dbReference type="SUPFAM" id="SSF81383">
    <property type="entry name" value="F-box domain"/>
    <property type="match status" value="1"/>
</dbReference>
<proteinExistence type="predicted"/>
<evidence type="ECO:0000259" key="1">
    <source>
        <dbReference type="Pfam" id="PF00646"/>
    </source>
</evidence>
<feature type="domain" description="FBD" evidence="2">
    <location>
        <begin position="409"/>
        <end position="452"/>
    </location>
</feature>
<gene>
    <name evidence="4" type="ORF">QYE76_050040</name>
</gene>